<organism evidence="1">
    <name type="scientific">Sigmofec virus UA08Rod_5342</name>
    <dbReference type="NCBI Taxonomy" id="2929420"/>
    <lineage>
        <taxon>Viruses</taxon>
        <taxon>Monodnaviria</taxon>
        <taxon>Sangervirae</taxon>
        <taxon>Phixviricota</taxon>
        <taxon>Malgrandaviricetes</taxon>
        <taxon>Petitvirales</taxon>
        <taxon>Microviridae</taxon>
    </lineage>
</organism>
<dbReference type="EMBL" id="OM869551">
    <property type="protein sequence ID" value="UPW41158.1"/>
    <property type="molecule type" value="Genomic_DNA"/>
</dbReference>
<name>A0A976R8L3_9VIRU</name>
<reference evidence="1" key="1">
    <citation type="submission" date="2022-02" db="EMBL/GenBank/DDBJ databases">
        <title>Towards deciphering the DNA virus diversity associated with rodent species in the families Cricetidae and Heteromyidae.</title>
        <authorList>
            <person name="Lund M."/>
            <person name="Larsen B.B."/>
            <person name="Gryseels S."/>
            <person name="Kraberger S."/>
            <person name="Rowsey D.M."/>
            <person name="Steger L."/>
            <person name="Yule K.M."/>
            <person name="Upham N.S."/>
            <person name="Worobey M."/>
            <person name="Van Doorslaer K."/>
            <person name="Varsani A."/>
        </authorList>
    </citation>
    <scope>NUCLEOTIDE SEQUENCE</scope>
    <source>
        <strain evidence="1">UA08Rod_5342</strain>
    </source>
</reference>
<sequence length="109" mass="12074">MKENVVTHDYPKLLCMLSADSSSETCSYEILYCFVTADSPERVACKIVNGLVQEHMAFVDKLMSDPDVLKATCEYLHEVNFAHVMSTHTIKGLAEPSVNSESVANSEEV</sequence>
<accession>A0A976R8L3</accession>
<protein>
    <submittedName>
        <fullName evidence="1">Uncharacterized protein</fullName>
    </submittedName>
</protein>
<proteinExistence type="predicted"/>
<evidence type="ECO:0000313" key="1">
    <source>
        <dbReference type="EMBL" id="UPW41158.1"/>
    </source>
</evidence>